<feature type="compositionally biased region" description="Basic and acidic residues" evidence="1">
    <location>
        <begin position="49"/>
        <end position="71"/>
    </location>
</feature>
<dbReference type="InterPro" id="IPR031100">
    <property type="entry name" value="LOG_fam"/>
</dbReference>
<dbReference type="Pfam" id="PF03641">
    <property type="entry name" value="Lysine_decarbox"/>
    <property type="match status" value="1"/>
</dbReference>
<feature type="compositionally biased region" description="Basic and acidic residues" evidence="1">
    <location>
        <begin position="1"/>
        <end position="20"/>
    </location>
</feature>
<accession>A0A6I1GEP0</accession>
<organism evidence="2 3">
    <name type="scientific">Bifidobacterium leontopitheci</name>
    <dbReference type="NCBI Taxonomy" id="2650774"/>
    <lineage>
        <taxon>Bacteria</taxon>
        <taxon>Bacillati</taxon>
        <taxon>Actinomycetota</taxon>
        <taxon>Actinomycetes</taxon>
        <taxon>Bifidobacteriales</taxon>
        <taxon>Bifidobacteriaceae</taxon>
        <taxon>Bifidobacterium</taxon>
    </lineage>
</organism>
<dbReference type="PANTHER" id="PTHR43393:SF2">
    <property type="entry name" value="CYTOKININ RIBOSIDE 5'-MONOPHOSPHATE PHOSPHORIBOHYDROLASE"/>
    <property type="match status" value="1"/>
</dbReference>
<dbReference type="SUPFAM" id="SSF102405">
    <property type="entry name" value="MCP/YpsA-like"/>
    <property type="match status" value="1"/>
</dbReference>
<evidence type="ECO:0000313" key="3">
    <source>
        <dbReference type="Proteomes" id="UP000441772"/>
    </source>
</evidence>
<dbReference type="EMBL" id="WBVT01000021">
    <property type="protein sequence ID" value="KAB7790113.1"/>
    <property type="molecule type" value="Genomic_DNA"/>
</dbReference>
<evidence type="ECO:0000313" key="2">
    <source>
        <dbReference type="EMBL" id="KAB7790113.1"/>
    </source>
</evidence>
<comment type="caution">
    <text evidence="2">The sequence shown here is derived from an EMBL/GenBank/DDBJ whole genome shotgun (WGS) entry which is preliminary data.</text>
</comment>
<keyword evidence="3" id="KW-1185">Reference proteome</keyword>
<dbReference type="InterPro" id="IPR005269">
    <property type="entry name" value="LOG"/>
</dbReference>
<feature type="region of interest" description="Disordered" evidence="1">
    <location>
        <begin position="49"/>
        <end position="87"/>
    </location>
</feature>
<feature type="region of interest" description="Disordered" evidence="1">
    <location>
        <begin position="1"/>
        <end position="36"/>
    </location>
</feature>
<feature type="compositionally biased region" description="Basic residues" evidence="1">
    <location>
        <begin position="21"/>
        <end position="32"/>
    </location>
</feature>
<evidence type="ECO:0000256" key="1">
    <source>
        <dbReference type="SAM" id="MobiDB-lite"/>
    </source>
</evidence>
<dbReference type="GO" id="GO:0005829">
    <property type="term" value="C:cytosol"/>
    <property type="evidence" value="ECO:0007669"/>
    <property type="project" value="TreeGrafter"/>
</dbReference>
<sequence length="346" mass="37892">MSKTTKAEKPGKADKTAKDGKKAKKASKKAARKVAEAMANNALNEIIEETRAQWEDRHPGDDDQTRGKEIMSDIQQRQSDEPDDTLDSEGIEMLEDEASQNDASPLGDTYHRGPVILRGPMIPKDNTTANLLKAQQATEWLHMDPWRVLRIQSEFVDGFGALAELGPAVSIFGSARTPRTDPDYKAARRMGKGIAKHGVAVITGGGPGIMEAANRGAALAGGKSVGLGIELPHEQGLNQWVNLGMSFRYFFVRKTMFVKYSSGVIVCPGGFGTFDEMFELLTLVQTHKVMSMPIVLYGTEYWRGLFEWLTSTVQGHGMISPLDPNLVLITDDTDEAVEVAVSAIRR</sequence>
<dbReference type="GO" id="GO:0003677">
    <property type="term" value="F:DNA binding"/>
    <property type="evidence" value="ECO:0007669"/>
    <property type="project" value="UniProtKB-KW"/>
</dbReference>
<name>A0A6I1GEP0_9BIFI</name>
<dbReference type="GO" id="GO:0016787">
    <property type="term" value="F:hydrolase activity"/>
    <property type="evidence" value="ECO:0007669"/>
    <property type="project" value="InterPro"/>
</dbReference>
<reference evidence="2 3" key="1">
    <citation type="submission" date="2019-09" db="EMBL/GenBank/DDBJ databases">
        <title>Characterization of the phylogenetic diversity of two novel species belonging to the genus Bifidobacterium: Bifidobacterium cebidarum sp. nov. and Bifidobacterium leontopitheci sp. nov.</title>
        <authorList>
            <person name="Lugli G.A."/>
            <person name="Duranti S."/>
            <person name="Milani C."/>
            <person name="Turroni F."/>
            <person name="Ventura M."/>
        </authorList>
    </citation>
    <scope>NUCLEOTIDE SEQUENCE [LARGE SCALE GENOMIC DNA]</scope>
    <source>
        <strain evidence="2 3">LMG 31471</strain>
    </source>
</reference>
<dbReference type="PANTHER" id="PTHR43393">
    <property type="entry name" value="CYTOKININ RIBOSIDE 5'-MONOPHOSPHATE PHOSPHORIBOHYDROLASE"/>
    <property type="match status" value="1"/>
</dbReference>
<dbReference type="Gene3D" id="3.40.50.450">
    <property type="match status" value="1"/>
</dbReference>
<dbReference type="FunFam" id="3.40.50.450:FF:000011">
    <property type="entry name" value="TIGR00730 family Rossman fold protein"/>
    <property type="match status" value="1"/>
</dbReference>
<dbReference type="InterPro" id="IPR052341">
    <property type="entry name" value="LOG_family_nucleotidases"/>
</dbReference>
<proteinExistence type="predicted"/>
<gene>
    <name evidence="2" type="ORF">F7D09_1375</name>
</gene>
<dbReference type="NCBIfam" id="TIGR00730">
    <property type="entry name" value="Rossman fold protein, TIGR00730 family"/>
    <property type="match status" value="1"/>
</dbReference>
<dbReference type="Proteomes" id="UP000441772">
    <property type="component" value="Unassembled WGS sequence"/>
</dbReference>
<protein>
    <submittedName>
        <fullName evidence="2">DNA-binding protein</fullName>
    </submittedName>
</protein>
<keyword evidence="2" id="KW-0238">DNA-binding</keyword>
<dbReference type="GO" id="GO:0009691">
    <property type="term" value="P:cytokinin biosynthetic process"/>
    <property type="evidence" value="ECO:0007669"/>
    <property type="project" value="InterPro"/>
</dbReference>
<dbReference type="AlphaFoldDB" id="A0A6I1GEP0"/>